<dbReference type="FunFam" id="1.10.10.10:FF:000143">
    <property type="entry name" value="DDRGK domain-containing protein 1"/>
    <property type="match status" value="1"/>
</dbReference>
<protein>
    <recommendedName>
        <fullName evidence="3">DDRGK domain-containing protein 1</fullName>
    </recommendedName>
</protein>
<keyword evidence="8 12" id="KW-0472">Membrane</keyword>
<evidence type="ECO:0000256" key="3">
    <source>
        <dbReference type="ARBA" id="ARBA00018218"/>
    </source>
</evidence>
<reference evidence="13" key="1">
    <citation type="journal article" date="2023" name="Insect Mol. Biol.">
        <title>Genome sequencing provides insights into the evolution of gene families encoding plant cell wall-degrading enzymes in longhorned beetles.</title>
        <authorList>
            <person name="Shin N.R."/>
            <person name="Okamura Y."/>
            <person name="Kirsch R."/>
            <person name="Pauchet Y."/>
        </authorList>
    </citation>
    <scope>NUCLEOTIDE SEQUENCE</scope>
    <source>
        <strain evidence="13">AMC_N1</strain>
    </source>
</reference>
<dbReference type="Gene3D" id="1.10.10.10">
    <property type="entry name" value="Winged helix-like DNA-binding domain superfamily/Winged helix DNA-binding domain"/>
    <property type="match status" value="1"/>
</dbReference>
<evidence type="ECO:0000256" key="10">
    <source>
        <dbReference type="ARBA" id="ARBA00049687"/>
    </source>
</evidence>
<evidence type="ECO:0000256" key="9">
    <source>
        <dbReference type="ARBA" id="ARBA00049608"/>
    </source>
</evidence>
<keyword evidence="4 12" id="KW-0812">Transmembrane</keyword>
<evidence type="ECO:0000256" key="4">
    <source>
        <dbReference type="ARBA" id="ARBA00022692"/>
    </source>
</evidence>
<evidence type="ECO:0000313" key="13">
    <source>
        <dbReference type="EMBL" id="KAJ8952718.1"/>
    </source>
</evidence>
<dbReference type="InterPro" id="IPR036388">
    <property type="entry name" value="WH-like_DNA-bd_sf"/>
</dbReference>
<evidence type="ECO:0000313" key="14">
    <source>
        <dbReference type="Proteomes" id="UP001162162"/>
    </source>
</evidence>
<dbReference type="EMBL" id="JAPWTK010000065">
    <property type="protein sequence ID" value="KAJ8952718.1"/>
    <property type="molecule type" value="Genomic_DNA"/>
</dbReference>
<evidence type="ECO:0000256" key="2">
    <source>
        <dbReference type="ARBA" id="ARBA00009829"/>
    </source>
</evidence>
<sequence>MMDITVLIALACIILVIIFILTFFLNRRKTPEVNERPRPVPNRIRDGAPRRAQMARNRGARLRANVNERPRPVPNRIRDGAPRRAQMARNRGARLRANVAHQEVQESDEDNEIEKEDIELPDGKIGAKKRAKLEAKAEKKAAREAEEVLRAEKKKKAELADEERKKAEEKEKEEQKKLEEEEKRAKEEKERQEYEEYLKMKEAFAIEEEGFEEGEQGDEQNLLQEFVNYIKANKVVVIEDLAGQFKLKTQSAIDRIKDLQKDDILTGVIDDRGKFIYVSAEEMEAVAKFIKQRGRVSIAELAENSNKLINLSPCTTSQIVN</sequence>
<organism evidence="13 14">
    <name type="scientific">Aromia moschata</name>
    <dbReference type="NCBI Taxonomy" id="1265417"/>
    <lineage>
        <taxon>Eukaryota</taxon>
        <taxon>Metazoa</taxon>
        <taxon>Ecdysozoa</taxon>
        <taxon>Arthropoda</taxon>
        <taxon>Hexapoda</taxon>
        <taxon>Insecta</taxon>
        <taxon>Pterygota</taxon>
        <taxon>Neoptera</taxon>
        <taxon>Endopterygota</taxon>
        <taxon>Coleoptera</taxon>
        <taxon>Polyphaga</taxon>
        <taxon>Cucujiformia</taxon>
        <taxon>Chrysomeloidea</taxon>
        <taxon>Cerambycidae</taxon>
        <taxon>Cerambycinae</taxon>
        <taxon>Callichromatini</taxon>
        <taxon>Aromia</taxon>
    </lineage>
</organism>
<dbReference type="GO" id="GO:0005789">
    <property type="term" value="C:endoplasmic reticulum membrane"/>
    <property type="evidence" value="ECO:0007669"/>
    <property type="project" value="UniProtKB-SubCell"/>
</dbReference>
<dbReference type="SMART" id="SM01128">
    <property type="entry name" value="DDRGK"/>
    <property type="match status" value="1"/>
</dbReference>
<accession>A0AAV8YN67</accession>
<comment type="subunit">
    <text evidence="10">Interacts with Atg9; the interaction is transient.</text>
</comment>
<dbReference type="InterPro" id="IPR036390">
    <property type="entry name" value="WH_DNA-bd_sf"/>
</dbReference>
<evidence type="ECO:0000256" key="8">
    <source>
        <dbReference type="ARBA" id="ARBA00023136"/>
    </source>
</evidence>
<dbReference type="Proteomes" id="UP001162162">
    <property type="component" value="Unassembled WGS sequence"/>
</dbReference>
<dbReference type="AlphaFoldDB" id="A0AAV8YN67"/>
<name>A0AAV8YN67_9CUCU</name>
<evidence type="ECO:0000256" key="7">
    <source>
        <dbReference type="ARBA" id="ARBA00022989"/>
    </source>
</evidence>
<feature type="transmembrane region" description="Helical" evidence="12">
    <location>
        <begin position="6"/>
        <end position="26"/>
    </location>
</feature>
<keyword evidence="5" id="KW-0833">Ubl conjugation pathway</keyword>
<dbReference type="Pfam" id="PF09756">
    <property type="entry name" value="DDRGK"/>
    <property type="match status" value="1"/>
</dbReference>
<dbReference type="SUPFAM" id="SSF46785">
    <property type="entry name" value="Winged helix' DNA-binding domain"/>
    <property type="match status" value="1"/>
</dbReference>
<feature type="region of interest" description="Disordered" evidence="11">
    <location>
        <begin position="32"/>
        <end position="57"/>
    </location>
</feature>
<comment type="subcellular location">
    <subcellularLocation>
        <location evidence="1">Endoplasmic reticulum membrane</location>
        <topology evidence="1">Single-pass membrane protein</topology>
    </subcellularLocation>
</comment>
<feature type="region of interest" description="Disordered" evidence="11">
    <location>
        <begin position="148"/>
        <end position="190"/>
    </location>
</feature>
<comment type="function">
    <text evidence="9">Substrate adapter for ufmylation, the covalent attachment of the ubiquitin-like modifier UFM1 to substrate proteins. Required for ufmylation of Atg9; protects the nervous system during aging, possibly by stabilizing Atg9 and supporting its function.</text>
</comment>
<gene>
    <name evidence="13" type="ORF">NQ318_021036</name>
</gene>
<evidence type="ECO:0000256" key="11">
    <source>
        <dbReference type="SAM" id="MobiDB-lite"/>
    </source>
</evidence>
<evidence type="ECO:0000256" key="6">
    <source>
        <dbReference type="ARBA" id="ARBA00022824"/>
    </source>
</evidence>
<comment type="similarity">
    <text evidence="2">Belongs to the DDRGK1 family.</text>
</comment>
<evidence type="ECO:0000256" key="12">
    <source>
        <dbReference type="SAM" id="Phobius"/>
    </source>
</evidence>
<feature type="compositionally biased region" description="Basic and acidic residues" evidence="11">
    <location>
        <begin position="32"/>
        <end position="49"/>
    </location>
</feature>
<keyword evidence="14" id="KW-1185">Reference proteome</keyword>
<keyword evidence="7 12" id="KW-1133">Transmembrane helix</keyword>
<dbReference type="InterPro" id="IPR019153">
    <property type="entry name" value="DDRGK_dom-contain"/>
</dbReference>
<dbReference type="InterPro" id="IPR050899">
    <property type="entry name" value="DDRGK_domain-containing"/>
</dbReference>
<evidence type="ECO:0000256" key="5">
    <source>
        <dbReference type="ARBA" id="ARBA00022786"/>
    </source>
</evidence>
<proteinExistence type="inferred from homology"/>
<dbReference type="GO" id="GO:0044389">
    <property type="term" value="F:ubiquitin-like protein ligase binding"/>
    <property type="evidence" value="ECO:0007669"/>
    <property type="project" value="TreeGrafter"/>
</dbReference>
<comment type="caution">
    <text evidence="13">The sequence shown here is derived from an EMBL/GenBank/DDBJ whole genome shotgun (WGS) entry which is preliminary data.</text>
</comment>
<feature type="compositionally biased region" description="Acidic residues" evidence="11">
    <location>
        <begin position="105"/>
        <end position="120"/>
    </location>
</feature>
<keyword evidence="6" id="KW-0256">Endoplasmic reticulum</keyword>
<dbReference type="PANTHER" id="PTHR48176:SF1">
    <property type="entry name" value="DDRGK DOMAIN-CONTAINING PROTEIN 1"/>
    <property type="match status" value="1"/>
</dbReference>
<dbReference type="PANTHER" id="PTHR48176">
    <property type="entry name" value="DDRGK DOMAIN-CONTAINING PROTEIN 1"/>
    <property type="match status" value="1"/>
</dbReference>
<evidence type="ECO:0000256" key="1">
    <source>
        <dbReference type="ARBA" id="ARBA00004389"/>
    </source>
</evidence>
<feature type="region of interest" description="Disordered" evidence="11">
    <location>
        <begin position="99"/>
        <end position="120"/>
    </location>
</feature>